<feature type="non-terminal residue" evidence="1">
    <location>
        <position position="425"/>
    </location>
</feature>
<dbReference type="PANTHER" id="PTHR14374:SF0">
    <property type="entry name" value="TRAFFICKING PROTEIN PARTICLE COMPLEX SUBUNIT 11"/>
    <property type="match status" value="1"/>
</dbReference>
<dbReference type="OrthoDB" id="6278596at2759"/>
<dbReference type="AlphaFoldDB" id="A0A6S7LCP7"/>
<evidence type="ECO:0000313" key="2">
    <source>
        <dbReference type="Proteomes" id="UP001152795"/>
    </source>
</evidence>
<dbReference type="Pfam" id="PF11817">
    <property type="entry name" value="Foie-gras_1"/>
    <property type="match status" value="1"/>
</dbReference>
<protein>
    <submittedName>
        <fullName evidence="1">Uncharacterized protein</fullName>
    </submittedName>
</protein>
<sequence>VQMGEEYYHARDYTKALALLGVVTGDYRKEKWWSLLTAMLCTSLRCAYLLANIQEYLTICIELMGQYALHYSDERTRIQMNLIRVISGDSPDHEPGCDVEAIEEAKELWKASMKQGPHLINIQMSNIAAFGEHGGRDAAFGASQGVTAAGADPGATKLASPILTKFGMHFSLDFICKPQNNVLVIGIFLQIIRKVIGSRFMRARLPGQMTISVPPRVRHNSKFTSFTEGVVSNPLDEERKFADDDALTDGEPIRAAQFCTFCNRSIRNLGSPYSKELQLSSFDFLQMLIFLYGVQQGINDFWLTQKRDIIASHLHKISNAADISSNSNTTHLRLSMATRISQVFQKLTGTNLSLVLVSTRLLLVSQAYNLTEIFAGTGSSSQDFLPTLSITFSISCSWEESMASSFHIIAILLLKKYENLFTTCC</sequence>
<evidence type="ECO:0000313" key="1">
    <source>
        <dbReference type="EMBL" id="CAB4030279.1"/>
    </source>
</evidence>
<dbReference type="InterPro" id="IPR021773">
    <property type="entry name" value="TPC11"/>
</dbReference>
<accession>A0A6S7LCP7</accession>
<reference evidence="1" key="1">
    <citation type="submission" date="2020-04" db="EMBL/GenBank/DDBJ databases">
        <authorList>
            <person name="Alioto T."/>
            <person name="Alioto T."/>
            <person name="Gomez Garrido J."/>
        </authorList>
    </citation>
    <scope>NUCLEOTIDE SEQUENCE</scope>
    <source>
        <strain evidence="1">A484AB</strain>
    </source>
</reference>
<dbReference type="Proteomes" id="UP001152795">
    <property type="component" value="Unassembled WGS sequence"/>
</dbReference>
<organism evidence="1 2">
    <name type="scientific">Paramuricea clavata</name>
    <name type="common">Red gorgonian</name>
    <name type="synonym">Violescent sea-whip</name>
    <dbReference type="NCBI Taxonomy" id="317549"/>
    <lineage>
        <taxon>Eukaryota</taxon>
        <taxon>Metazoa</taxon>
        <taxon>Cnidaria</taxon>
        <taxon>Anthozoa</taxon>
        <taxon>Octocorallia</taxon>
        <taxon>Malacalcyonacea</taxon>
        <taxon>Plexauridae</taxon>
        <taxon>Paramuricea</taxon>
    </lineage>
</organism>
<proteinExistence type="predicted"/>
<gene>
    <name evidence="1" type="ORF">PACLA_8A015335</name>
</gene>
<name>A0A6S7LCP7_PARCT</name>
<dbReference type="EMBL" id="CACRXK020016755">
    <property type="protein sequence ID" value="CAB4030279.1"/>
    <property type="molecule type" value="Genomic_DNA"/>
</dbReference>
<dbReference type="PANTHER" id="PTHR14374">
    <property type="entry name" value="FOIE GRAS"/>
    <property type="match status" value="1"/>
</dbReference>
<comment type="caution">
    <text evidence="1">The sequence shown here is derived from an EMBL/GenBank/DDBJ whole genome shotgun (WGS) entry which is preliminary data.</text>
</comment>
<feature type="non-terminal residue" evidence="1">
    <location>
        <position position="1"/>
    </location>
</feature>
<keyword evidence="2" id="KW-1185">Reference proteome</keyword>